<evidence type="ECO:0000256" key="4">
    <source>
        <dbReference type="ARBA" id="ARBA00022679"/>
    </source>
</evidence>
<comment type="caution">
    <text evidence="15">The sequence shown here is derived from an EMBL/GenBank/DDBJ whole genome shotgun (WGS) entry which is preliminary data.</text>
</comment>
<dbReference type="PANTHER" id="PTHR11061">
    <property type="entry name" value="RNA M5U METHYLTRANSFERASE"/>
    <property type="match status" value="1"/>
</dbReference>
<feature type="active site" evidence="13">
    <location>
        <position position="395"/>
    </location>
</feature>
<evidence type="ECO:0000256" key="11">
    <source>
        <dbReference type="HAMAP-Rule" id="MF_01010"/>
    </source>
</evidence>
<comment type="catalytic activity">
    <reaction evidence="9 11">
        <text>uridine(1939) in 23S rRNA + S-adenosyl-L-methionine = 5-methyluridine(1939) in 23S rRNA + S-adenosyl-L-homocysteine + H(+)</text>
        <dbReference type="Rhea" id="RHEA:42908"/>
        <dbReference type="Rhea" id="RHEA-COMP:10278"/>
        <dbReference type="Rhea" id="RHEA-COMP:10279"/>
        <dbReference type="ChEBI" id="CHEBI:15378"/>
        <dbReference type="ChEBI" id="CHEBI:57856"/>
        <dbReference type="ChEBI" id="CHEBI:59789"/>
        <dbReference type="ChEBI" id="CHEBI:65315"/>
        <dbReference type="ChEBI" id="CHEBI:74447"/>
        <dbReference type="EC" id="2.1.1.190"/>
    </reaction>
</comment>
<dbReference type="Gene3D" id="3.40.50.150">
    <property type="entry name" value="Vaccinia Virus protein VP39"/>
    <property type="match status" value="1"/>
</dbReference>
<organism evidence="15 16">
    <name type="scientific">Vibrio inusitatus NBRC 102082</name>
    <dbReference type="NCBI Taxonomy" id="1219070"/>
    <lineage>
        <taxon>Bacteria</taxon>
        <taxon>Pseudomonadati</taxon>
        <taxon>Pseudomonadota</taxon>
        <taxon>Gammaproteobacteria</taxon>
        <taxon>Vibrionales</taxon>
        <taxon>Vibrionaceae</taxon>
        <taxon>Vibrio</taxon>
    </lineage>
</organism>
<evidence type="ECO:0000259" key="14">
    <source>
        <dbReference type="PROSITE" id="PS50926"/>
    </source>
</evidence>
<dbReference type="FunFam" id="2.40.50.140:FF:000097">
    <property type="entry name" value="23S rRNA (uracil(1939)-C(5))-methyltransferase RlmD"/>
    <property type="match status" value="1"/>
</dbReference>
<dbReference type="PROSITE" id="PS51687">
    <property type="entry name" value="SAM_MT_RNA_M5U"/>
    <property type="match status" value="1"/>
</dbReference>
<dbReference type="FunFam" id="3.40.50.150:FF:000009">
    <property type="entry name" value="23S rRNA (Uracil(1939)-C(5))-methyltransferase RlmD"/>
    <property type="match status" value="1"/>
</dbReference>
<feature type="binding site" evidence="11 12">
    <location>
        <position position="300"/>
    </location>
    <ligand>
        <name>S-adenosyl-L-methionine</name>
        <dbReference type="ChEBI" id="CHEBI:59789"/>
    </ligand>
</feature>
<keyword evidence="3 11" id="KW-0489">Methyltransferase</keyword>
<evidence type="ECO:0000256" key="8">
    <source>
        <dbReference type="ARBA" id="ARBA00023014"/>
    </source>
</evidence>
<dbReference type="SUPFAM" id="SSF53335">
    <property type="entry name" value="S-adenosyl-L-methionine-dependent methyltransferases"/>
    <property type="match status" value="1"/>
</dbReference>
<keyword evidence="16" id="KW-1185">Reference proteome</keyword>
<protein>
    <recommendedName>
        <fullName evidence="11">23S rRNA (uracil(1939)-C(5))-methyltransferase RlmD</fullName>
        <ecNumber evidence="11">2.1.1.190</ecNumber>
    </recommendedName>
    <alternativeName>
        <fullName evidence="11">23S rRNA(m5U1939)-methyltransferase</fullName>
    </alternativeName>
</protein>
<feature type="binding site" evidence="11">
    <location>
        <position position="82"/>
    </location>
    <ligand>
        <name>[4Fe-4S] cluster</name>
        <dbReference type="ChEBI" id="CHEBI:49883"/>
    </ligand>
</feature>
<feature type="binding site" evidence="11 12">
    <location>
        <position position="369"/>
    </location>
    <ligand>
        <name>S-adenosyl-L-methionine</name>
        <dbReference type="ChEBI" id="CHEBI:59789"/>
    </ligand>
</feature>
<evidence type="ECO:0000256" key="12">
    <source>
        <dbReference type="PROSITE-ProRule" id="PRU01024"/>
    </source>
</evidence>
<evidence type="ECO:0000256" key="1">
    <source>
        <dbReference type="ARBA" id="ARBA00022485"/>
    </source>
</evidence>
<keyword evidence="8 11" id="KW-0411">Iron-sulfur</keyword>
<reference evidence="15 16" key="1">
    <citation type="submission" date="2019-06" db="EMBL/GenBank/DDBJ databases">
        <title>Whole genome shotgun sequence of Vibrio inusitatus NBRC 102082.</title>
        <authorList>
            <person name="Hosoyama A."/>
            <person name="Uohara A."/>
            <person name="Ohji S."/>
            <person name="Ichikawa N."/>
        </authorList>
    </citation>
    <scope>NUCLEOTIDE SEQUENCE [LARGE SCALE GENOMIC DNA]</scope>
    <source>
        <strain evidence="15 16">NBRC 102082</strain>
    </source>
</reference>
<dbReference type="GO" id="GO:0070041">
    <property type="term" value="F:rRNA (uridine-C5-)-methyltransferase activity"/>
    <property type="evidence" value="ECO:0007669"/>
    <property type="project" value="UniProtKB-UniRule"/>
</dbReference>
<evidence type="ECO:0000256" key="6">
    <source>
        <dbReference type="ARBA" id="ARBA00022723"/>
    </source>
</evidence>
<evidence type="ECO:0000256" key="7">
    <source>
        <dbReference type="ARBA" id="ARBA00023004"/>
    </source>
</evidence>
<dbReference type="Gene3D" id="2.40.50.140">
    <property type="entry name" value="Nucleic acid-binding proteins"/>
    <property type="match status" value="1"/>
</dbReference>
<dbReference type="InterPro" id="IPR030391">
    <property type="entry name" value="MeTrfase_TrmA_CS"/>
</dbReference>
<evidence type="ECO:0000256" key="10">
    <source>
        <dbReference type="ARBA" id="ARBA00059995"/>
    </source>
</evidence>
<feature type="binding site" evidence="11">
    <location>
        <position position="168"/>
    </location>
    <ligand>
        <name>[4Fe-4S] cluster</name>
        <dbReference type="ChEBI" id="CHEBI:49883"/>
    </ligand>
</feature>
<keyword evidence="5 11" id="KW-0949">S-adenosyl-L-methionine</keyword>
<dbReference type="InterPro" id="IPR010280">
    <property type="entry name" value="U5_MeTrfase_fam"/>
</dbReference>
<feature type="binding site" evidence="11 12">
    <location>
        <position position="321"/>
    </location>
    <ligand>
        <name>S-adenosyl-L-methionine</name>
        <dbReference type="ChEBI" id="CHEBI:59789"/>
    </ligand>
</feature>
<feature type="domain" description="TRAM" evidence="14">
    <location>
        <begin position="11"/>
        <end position="69"/>
    </location>
</feature>
<dbReference type="RefSeq" id="WP_141346836.1">
    <property type="nucleotide sequence ID" value="NZ_BJLF01000019.1"/>
</dbReference>
<feature type="binding site" evidence="11">
    <location>
        <position position="348"/>
    </location>
    <ligand>
        <name>S-adenosyl-L-methionine</name>
        <dbReference type="ChEBI" id="CHEBI:59789"/>
    </ligand>
</feature>
<dbReference type="EMBL" id="BJLF01000019">
    <property type="protein sequence ID" value="GEA52393.1"/>
    <property type="molecule type" value="Genomic_DNA"/>
</dbReference>
<dbReference type="CDD" id="cd02440">
    <property type="entry name" value="AdoMet_MTases"/>
    <property type="match status" value="1"/>
</dbReference>
<keyword evidence="7 11" id="KW-0408">Iron</keyword>
<dbReference type="SUPFAM" id="SSF50249">
    <property type="entry name" value="Nucleic acid-binding proteins"/>
    <property type="match status" value="1"/>
</dbReference>
<dbReference type="EC" id="2.1.1.190" evidence="11"/>
<keyword evidence="2 11" id="KW-0698">rRNA processing</keyword>
<accession>A0A4Y3HYY0</accession>
<gene>
    <name evidence="11 15" type="primary">rlmD</name>
    <name evidence="15" type="ORF">VIN01S_31970</name>
</gene>
<dbReference type="InterPro" id="IPR030390">
    <property type="entry name" value="MeTrfase_TrmA_AS"/>
</dbReference>
<feature type="binding site" evidence="11">
    <location>
        <position position="91"/>
    </location>
    <ligand>
        <name>[4Fe-4S] cluster</name>
        <dbReference type="ChEBI" id="CHEBI:49883"/>
    </ligand>
</feature>
<dbReference type="NCBIfam" id="NF009639">
    <property type="entry name" value="PRK13168.1"/>
    <property type="match status" value="1"/>
</dbReference>
<dbReference type="PROSITE" id="PS01231">
    <property type="entry name" value="TRMA_2"/>
    <property type="match status" value="1"/>
</dbReference>
<dbReference type="HAMAP" id="MF_01010">
    <property type="entry name" value="23SrRNA_methyltr_RlmD"/>
    <property type="match status" value="1"/>
</dbReference>
<dbReference type="PROSITE" id="PS50926">
    <property type="entry name" value="TRAM"/>
    <property type="match status" value="1"/>
</dbReference>
<evidence type="ECO:0000313" key="16">
    <source>
        <dbReference type="Proteomes" id="UP000318717"/>
    </source>
</evidence>
<evidence type="ECO:0000256" key="5">
    <source>
        <dbReference type="ARBA" id="ARBA00022691"/>
    </source>
</evidence>
<dbReference type="InterPro" id="IPR012340">
    <property type="entry name" value="NA-bd_OB-fold"/>
</dbReference>
<dbReference type="InterPro" id="IPR002792">
    <property type="entry name" value="TRAM_dom"/>
</dbReference>
<dbReference type="PANTHER" id="PTHR11061:SF49">
    <property type="entry name" value="23S RRNA (URACIL(1939)-C(5))-METHYLTRANSFERASE RLMD"/>
    <property type="match status" value="1"/>
</dbReference>
<proteinExistence type="inferred from homology"/>
<comment type="similarity">
    <text evidence="11">Belongs to the class I-like SAM-binding methyltransferase superfamily. RNA M5U methyltransferase family. RlmD subfamily.</text>
</comment>
<dbReference type="OrthoDB" id="9804590at2"/>
<dbReference type="GO" id="GO:0070475">
    <property type="term" value="P:rRNA base methylation"/>
    <property type="evidence" value="ECO:0007669"/>
    <property type="project" value="TreeGrafter"/>
</dbReference>
<dbReference type="GO" id="GO:0003723">
    <property type="term" value="F:RNA binding"/>
    <property type="evidence" value="ECO:0007669"/>
    <property type="project" value="InterPro"/>
</dbReference>
<dbReference type="Pfam" id="PF05958">
    <property type="entry name" value="tRNA_U5-meth_tr"/>
    <property type="match status" value="1"/>
</dbReference>
<dbReference type="PROSITE" id="PS01230">
    <property type="entry name" value="TRMA_1"/>
    <property type="match status" value="1"/>
</dbReference>
<dbReference type="Proteomes" id="UP000318717">
    <property type="component" value="Unassembled WGS sequence"/>
</dbReference>
<evidence type="ECO:0000256" key="13">
    <source>
        <dbReference type="PROSITE-ProRule" id="PRU10015"/>
    </source>
</evidence>
<evidence type="ECO:0000313" key="15">
    <source>
        <dbReference type="EMBL" id="GEA52393.1"/>
    </source>
</evidence>
<feature type="binding site" evidence="11">
    <location>
        <position position="88"/>
    </location>
    <ligand>
        <name>[4Fe-4S] cluster</name>
        <dbReference type="ChEBI" id="CHEBI:49883"/>
    </ligand>
</feature>
<dbReference type="Pfam" id="PF01938">
    <property type="entry name" value="TRAM"/>
    <property type="match status" value="1"/>
</dbReference>
<keyword evidence="1 11" id="KW-0004">4Fe-4S</keyword>
<comment type="function">
    <text evidence="10 11">Catalyzes the formation of 5-methyl-uridine at position 1939 (m5U1939) in 23S rRNA.</text>
</comment>
<sequence length="437" mass="48789">MANFYKPQKNNNRTQKHLSLTIEKYDFQGAGMAYTQGKPVFVSGALVGEKVVCQPVESKAKFIKAKLIKVLKASDERVTAFCPHFQQCGGCTLQHMPYEQQLEVKQQAFAKVMSKVAPQQELEAPIVGNSRSYRRRARISLLWDTKKNKLHFGFREGQSKNIVTVNQCPVLADSLASLFPEMKALLEGVSQPKILGHLELVEADNTNVILLRTSAELRSKDSKAVLDFAQKNNFTLYLHEGQSKPRKLCGESPKCDETGFELDFLPTDFIQVNRSVNHQMVSQAIEWLDVRENERVLDLFCGIGNFTFPLSAKAKAVVGIEGVEEMVSRANDNAQTLGVDIAKFHQANLAELTGKESWASERFDKILLDPARAGAAGVVEKLSSFGASRIVYVSCNPSTLARDSESLLEQGYKVIKMRILDMFPHTGHLESMVLFEK</sequence>
<evidence type="ECO:0000256" key="2">
    <source>
        <dbReference type="ARBA" id="ARBA00022552"/>
    </source>
</evidence>
<keyword evidence="6 11" id="KW-0479">Metal-binding</keyword>
<dbReference type="InterPro" id="IPR001566">
    <property type="entry name" value="23S_rRNA_MeTrfase_RlmD"/>
</dbReference>
<dbReference type="GO" id="GO:0005506">
    <property type="term" value="F:iron ion binding"/>
    <property type="evidence" value="ECO:0007669"/>
    <property type="project" value="UniProtKB-UniRule"/>
</dbReference>
<evidence type="ECO:0000256" key="9">
    <source>
        <dbReference type="ARBA" id="ARBA00052756"/>
    </source>
</evidence>
<dbReference type="AlphaFoldDB" id="A0A4Y3HYY0"/>
<feature type="active site" description="Nucleophile" evidence="11 12">
    <location>
        <position position="395"/>
    </location>
</feature>
<dbReference type="GO" id="GO:0051539">
    <property type="term" value="F:4 iron, 4 sulfur cluster binding"/>
    <property type="evidence" value="ECO:0007669"/>
    <property type="project" value="UniProtKB-KW"/>
</dbReference>
<dbReference type="NCBIfam" id="TIGR00479">
    <property type="entry name" value="rumA"/>
    <property type="match status" value="1"/>
</dbReference>
<name>A0A4Y3HYY0_9VIBR</name>
<dbReference type="InterPro" id="IPR029063">
    <property type="entry name" value="SAM-dependent_MTases_sf"/>
</dbReference>
<keyword evidence="4 11" id="KW-0808">Transferase</keyword>
<feature type="binding site" evidence="11">
    <location>
        <position position="305"/>
    </location>
    <ligand>
        <name>S-adenosyl-L-methionine</name>
        <dbReference type="ChEBI" id="CHEBI:59789"/>
    </ligand>
</feature>
<feature type="binding site" evidence="11 12">
    <location>
        <position position="271"/>
    </location>
    <ligand>
        <name>S-adenosyl-L-methionine</name>
        <dbReference type="ChEBI" id="CHEBI:59789"/>
    </ligand>
</feature>
<evidence type="ECO:0000256" key="3">
    <source>
        <dbReference type="ARBA" id="ARBA00022603"/>
    </source>
</evidence>
<dbReference type="Gene3D" id="2.40.50.1070">
    <property type="match status" value="1"/>
</dbReference>